<evidence type="ECO:0000256" key="7">
    <source>
        <dbReference type="ARBA" id="ARBA00022786"/>
    </source>
</evidence>
<dbReference type="GO" id="GO:0000785">
    <property type="term" value="C:chromatin"/>
    <property type="evidence" value="ECO:0007669"/>
    <property type="project" value="TreeGrafter"/>
</dbReference>
<feature type="domain" description="SAP" evidence="12">
    <location>
        <begin position="19"/>
        <end position="53"/>
    </location>
</feature>
<dbReference type="Pfam" id="PF02891">
    <property type="entry name" value="zf-MIZ"/>
    <property type="match status" value="1"/>
</dbReference>
<evidence type="ECO:0000256" key="8">
    <source>
        <dbReference type="ARBA" id="ARBA00022833"/>
    </source>
</evidence>
<feature type="domain" description="SP-RING-type" evidence="13">
    <location>
        <begin position="290"/>
        <end position="375"/>
    </location>
</feature>
<keyword evidence="5" id="KW-0479">Metal-binding</keyword>
<keyword evidence="4" id="KW-0808">Transferase</keyword>
<keyword evidence="16" id="KW-1185">Reference proteome</keyword>
<evidence type="ECO:0000256" key="1">
    <source>
        <dbReference type="ARBA" id="ARBA00004123"/>
    </source>
</evidence>
<reference evidence="15 16" key="1">
    <citation type="journal article" date="2012" name="PLoS Pathog.">
        <title>Diverse lifestyles and strategies of plant pathogenesis encoded in the genomes of eighteen Dothideomycetes fungi.</title>
        <authorList>
            <person name="Ohm R.A."/>
            <person name="Feau N."/>
            <person name="Henrissat B."/>
            <person name="Schoch C.L."/>
            <person name="Horwitz B.A."/>
            <person name="Barry K.W."/>
            <person name="Condon B.J."/>
            <person name="Copeland A.C."/>
            <person name="Dhillon B."/>
            <person name="Glaser F."/>
            <person name="Hesse C.N."/>
            <person name="Kosti I."/>
            <person name="LaButti K."/>
            <person name="Lindquist E.A."/>
            <person name="Lucas S."/>
            <person name="Salamov A.A."/>
            <person name="Bradshaw R.E."/>
            <person name="Ciuffetti L."/>
            <person name="Hamelin R.C."/>
            <person name="Kema G.H.J."/>
            <person name="Lawrence C."/>
            <person name="Scott J.A."/>
            <person name="Spatafora J.W."/>
            <person name="Turgeon B.G."/>
            <person name="de Wit P.J.G.M."/>
            <person name="Zhong S."/>
            <person name="Goodwin S.B."/>
            <person name="Grigoriev I.V."/>
        </authorList>
    </citation>
    <scope>NUCLEOTIDE SEQUENCE [LARGE SCALE GENOMIC DNA]</scope>
    <source>
        <strain evidence="15 16">UAMH 10762</strain>
    </source>
</reference>
<keyword evidence="9" id="KW-0539">Nucleus</keyword>
<feature type="compositionally biased region" description="Polar residues" evidence="11">
    <location>
        <begin position="588"/>
        <end position="601"/>
    </location>
</feature>
<dbReference type="InterPro" id="IPR038654">
    <property type="entry name" value="PINIT_sf"/>
</dbReference>
<feature type="region of interest" description="Disordered" evidence="11">
    <location>
        <begin position="384"/>
        <end position="435"/>
    </location>
</feature>
<dbReference type="Gene3D" id="3.30.40.10">
    <property type="entry name" value="Zinc/RING finger domain, C3HC4 (zinc finger)"/>
    <property type="match status" value="1"/>
</dbReference>
<dbReference type="STRING" id="717646.M2NDD8"/>
<feature type="domain" description="PINIT" evidence="14">
    <location>
        <begin position="109"/>
        <end position="261"/>
    </location>
</feature>
<dbReference type="GO" id="GO:0016925">
    <property type="term" value="P:protein sumoylation"/>
    <property type="evidence" value="ECO:0007669"/>
    <property type="project" value="UniProtKB-UniPathway"/>
</dbReference>
<gene>
    <name evidence="15" type="ORF">BAUCODRAFT_32677</name>
</gene>
<dbReference type="KEGG" id="bcom:BAUCODRAFT_32677"/>
<dbReference type="Pfam" id="PF02037">
    <property type="entry name" value="SAP"/>
    <property type="match status" value="1"/>
</dbReference>
<evidence type="ECO:0000256" key="10">
    <source>
        <dbReference type="PROSITE-ProRule" id="PRU00452"/>
    </source>
</evidence>
<dbReference type="GO" id="GO:0008270">
    <property type="term" value="F:zinc ion binding"/>
    <property type="evidence" value="ECO:0007669"/>
    <property type="project" value="UniProtKB-KW"/>
</dbReference>
<proteinExistence type="inferred from homology"/>
<evidence type="ECO:0000313" key="16">
    <source>
        <dbReference type="Proteomes" id="UP000011761"/>
    </source>
</evidence>
<dbReference type="InterPro" id="IPR023321">
    <property type="entry name" value="PINIT"/>
</dbReference>
<feature type="compositionally biased region" description="Polar residues" evidence="11">
    <location>
        <begin position="682"/>
        <end position="693"/>
    </location>
</feature>
<evidence type="ECO:0000259" key="14">
    <source>
        <dbReference type="PROSITE" id="PS51466"/>
    </source>
</evidence>
<dbReference type="GO" id="GO:0005634">
    <property type="term" value="C:nucleus"/>
    <property type="evidence" value="ECO:0007669"/>
    <property type="project" value="UniProtKB-SubCell"/>
</dbReference>
<evidence type="ECO:0000259" key="12">
    <source>
        <dbReference type="PROSITE" id="PS50800"/>
    </source>
</evidence>
<dbReference type="OMA" id="IEPNGDW"/>
<evidence type="ECO:0000313" key="15">
    <source>
        <dbReference type="EMBL" id="EMC96930.1"/>
    </source>
</evidence>
<dbReference type="InterPro" id="IPR013083">
    <property type="entry name" value="Znf_RING/FYVE/PHD"/>
</dbReference>
<dbReference type="PROSITE" id="PS51466">
    <property type="entry name" value="PINIT"/>
    <property type="match status" value="1"/>
</dbReference>
<dbReference type="GO" id="GO:0061665">
    <property type="term" value="F:SUMO ligase activity"/>
    <property type="evidence" value="ECO:0007669"/>
    <property type="project" value="TreeGrafter"/>
</dbReference>
<evidence type="ECO:0000256" key="3">
    <source>
        <dbReference type="ARBA" id="ARBA00005383"/>
    </source>
</evidence>
<dbReference type="PROSITE" id="PS51044">
    <property type="entry name" value="ZF_SP_RING"/>
    <property type="match status" value="1"/>
</dbReference>
<dbReference type="Pfam" id="PF14324">
    <property type="entry name" value="PINIT"/>
    <property type="match status" value="1"/>
</dbReference>
<evidence type="ECO:0008006" key="17">
    <source>
        <dbReference type="Google" id="ProtNLM"/>
    </source>
</evidence>
<dbReference type="AlphaFoldDB" id="M2NDD8"/>
<keyword evidence="7" id="KW-0833">Ubl conjugation pathway</keyword>
<feature type="compositionally biased region" description="Polar residues" evidence="11">
    <location>
        <begin position="571"/>
        <end position="581"/>
    </location>
</feature>
<dbReference type="eggNOG" id="KOG2169">
    <property type="taxonomic scope" value="Eukaryota"/>
</dbReference>
<evidence type="ECO:0000256" key="2">
    <source>
        <dbReference type="ARBA" id="ARBA00004718"/>
    </source>
</evidence>
<dbReference type="InterPro" id="IPR003034">
    <property type="entry name" value="SAP_dom"/>
</dbReference>
<comment type="pathway">
    <text evidence="2">Protein modification; protein sumoylation.</text>
</comment>
<dbReference type="RefSeq" id="XP_007675157.1">
    <property type="nucleotide sequence ID" value="XM_007676967.1"/>
</dbReference>
<evidence type="ECO:0000259" key="13">
    <source>
        <dbReference type="PROSITE" id="PS51044"/>
    </source>
</evidence>
<feature type="compositionally biased region" description="Polar residues" evidence="11">
    <location>
        <begin position="508"/>
        <end position="522"/>
    </location>
</feature>
<comment type="subcellular location">
    <subcellularLocation>
        <location evidence="1">Nucleus</location>
    </subcellularLocation>
</comment>
<dbReference type="PANTHER" id="PTHR10782">
    <property type="entry name" value="ZINC FINGER MIZ DOMAIN-CONTAINING PROTEIN"/>
    <property type="match status" value="1"/>
</dbReference>
<protein>
    <recommendedName>
        <fullName evidence="17">SAP domain-containing protein</fullName>
    </recommendedName>
</protein>
<dbReference type="UniPathway" id="UPA00886"/>
<keyword evidence="8" id="KW-0862">Zinc</keyword>
<feature type="compositionally biased region" description="Polar residues" evidence="11">
    <location>
        <begin position="701"/>
        <end position="711"/>
    </location>
</feature>
<evidence type="ECO:0000256" key="5">
    <source>
        <dbReference type="ARBA" id="ARBA00022723"/>
    </source>
</evidence>
<dbReference type="Gene3D" id="2.60.120.780">
    <property type="entry name" value="PINIT domain"/>
    <property type="match status" value="1"/>
</dbReference>
<feature type="region of interest" description="Disordered" evidence="11">
    <location>
        <begin position="448"/>
        <end position="711"/>
    </location>
</feature>
<dbReference type="SUPFAM" id="SSF68906">
    <property type="entry name" value="SAP domain"/>
    <property type="match status" value="1"/>
</dbReference>
<sequence>MASGGHILQQQKPAIETQLKRLLNTDLKDLCRSYGKPVSGNKAELQKRCIEILNEIVAKGDPAAFEAFRYRANHKGQSPPLTDIVTAGGTYDSPSGGHGSHSMATGRGYGMSTQNRMPTGGKYFKSSPFYEVLDTVVHLQDLPDMPQNRNTVRATINLSVEQAQRMTSDGDMRLMMFCGAAQEMSPYHPVDIAFPNQIEVKINNDDVKSNFKGLKNKPGSTKPADLTSKVRARANYPNQVSITYALTTKRYAFVVYLVRYVNAATLTERIRTASVIPKERVLAEMQKANADPDIEATAIRMSLKDPVSTVRITLPVRSTVCTHTQCFDGAMFMQLVEQAPQWSCPVCNKTVSFQSLCVDKYFEDILNRTPKSVEKVDVEPDGQWKIIKDEDDEQPAGGAGKARASYDDDFDDDDDLVEMPDPTNKPINSVKQESQPLSAISPVAGQSFAVNTPPLSSREPSVAQSAASGQRSGTKRSAGAVIDLTLSDEEDEPPRPAKRHHPAPPRPQNQGNQHVPTPSYHTPASLPDSSRYQPAPPPPSMSTSSSHAFRGADTYRPSTDHYRPSPLAGHASTSLSPQQAMRQPPMMNGTSTSTYAPSNPHSPVLPQAYSGNAAHSRPPAPPWPSQQYRPPSLPQINGNQSFAMRPTPSPLGFGTASPQPQYDGGNGQYDDDSNSLALPPLQQHNFQDFQQDGSFWGWRGDQTSNYTNSPG</sequence>
<dbReference type="OrthoDB" id="28127at2759"/>
<feature type="compositionally biased region" description="Polar residues" evidence="11">
    <location>
        <begin position="425"/>
        <end position="435"/>
    </location>
</feature>
<feature type="compositionally biased region" description="Polar residues" evidence="11">
    <location>
        <begin position="625"/>
        <end position="642"/>
    </location>
</feature>
<name>M2NDD8_BAUPA</name>
<comment type="similarity">
    <text evidence="3">Belongs to the PIAS family.</text>
</comment>
<evidence type="ECO:0000256" key="6">
    <source>
        <dbReference type="ARBA" id="ARBA00022771"/>
    </source>
</evidence>
<dbReference type="SMART" id="SM00513">
    <property type="entry name" value="SAP"/>
    <property type="match status" value="1"/>
</dbReference>
<dbReference type="GeneID" id="19111838"/>
<dbReference type="InterPro" id="IPR004181">
    <property type="entry name" value="Znf_MIZ"/>
</dbReference>
<dbReference type="InterPro" id="IPR036361">
    <property type="entry name" value="SAP_dom_sf"/>
</dbReference>
<evidence type="ECO:0000256" key="4">
    <source>
        <dbReference type="ARBA" id="ARBA00022679"/>
    </source>
</evidence>
<dbReference type="EMBL" id="KB445554">
    <property type="protein sequence ID" value="EMC96930.1"/>
    <property type="molecule type" value="Genomic_DNA"/>
</dbReference>
<dbReference type="Proteomes" id="UP000011761">
    <property type="component" value="Unassembled WGS sequence"/>
</dbReference>
<feature type="compositionally biased region" description="Polar residues" evidence="11">
    <location>
        <begin position="448"/>
        <end position="472"/>
    </location>
</feature>
<dbReference type="PROSITE" id="PS50800">
    <property type="entry name" value="SAP"/>
    <property type="match status" value="1"/>
</dbReference>
<dbReference type="HOGENOM" id="CLU_020537_1_0_1"/>
<organism evidence="15 16">
    <name type="scientific">Baudoinia panamericana (strain UAMH 10762)</name>
    <name type="common">Angels' share fungus</name>
    <name type="synonym">Baudoinia compniacensis (strain UAMH 10762)</name>
    <dbReference type="NCBI Taxonomy" id="717646"/>
    <lineage>
        <taxon>Eukaryota</taxon>
        <taxon>Fungi</taxon>
        <taxon>Dikarya</taxon>
        <taxon>Ascomycota</taxon>
        <taxon>Pezizomycotina</taxon>
        <taxon>Dothideomycetes</taxon>
        <taxon>Dothideomycetidae</taxon>
        <taxon>Mycosphaerellales</taxon>
        <taxon>Teratosphaeriaceae</taxon>
        <taxon>Baudoinia</taxon>
    </lineage>
</organism>
<evidence type="ECO:0000256" key="9">
    <source>
        <dbReference type="ARBA" id="ARBA00023242"/>
    </source>
</evidence>
<dbReference type="PANTHER" id="PTHR10782:SF4">
    <property type="entry name" value="TONALLI, ISOFORM E"/>
    <property type="match status" value="1"/>
</dbReference>
<feature type="compositionally biased region" description="Acidic residues" evidence="11">
    <location>
        <begin position="407"/>
        <end position="418"/>
    </location>
</feature>
<evidence type="ECO:0000256" key="11">
    <source>
        <dbReference type="SAM" id="MobiDB-lite"/>
    </source>
</evidence>
<accession>M2NDD8</accession>
<keyword evidence="6 10" id="KW-0863">Zinc-finger</keyword>